<feature type="region of interest" description="Disordered" evidence="1">
    <location>
        <begin position="459"/>
        <end position="496"/>
    </location>
</feature>
<organism evidence="5 6">
    <name type="scientific">Trypanosoma conorhini</name>
    <dbReference type="NCBI Taxonomy" id="83891"/>
    <lineage>
        <taxon>Eukaryota</taxon>
        <taxon>Discoba</taxon>
        <taxon>Euglenozoa</taxon>
        <taxon>Kinetoplastea</taxon>
        <taxon>Metakinetoplastina</taxon>
        <taxon>Trypanosomatida</taxon>
        <taxon>Trypanosomatidae</taxon>
        <taxon>Trypanosoma</taxon>
    </lineage>
</organism>
<dbReference type="EMBL" id="MKKU01000368">
    <property type="protein sequence ID" value="RNF14326.1"/>
    <property type="molecule type" value="Genomic_DNA"/>
</dbReference>
<sequence>MRTNPAKTALTALFLCSLSLLLPAAKAESRDLAQIVFVSCNRHDRDQGYWDVIAATVEHSEHVGEPKKPPKRDTGGCAANPPVDALVWLGDAVYGDNFSFLRGCYPNDDLELVRSKFVHQRNAPEYVAFRQTCVRQRTAAATRDDEEERQCVMGVWDDHDLGKNDGGAEYAGKDVTQQFFLDFLGVAKNSPRRKQKGVYNFEAIPFRALDPTSDMNSPRSTALKELQRLYDHAACFLLLDVRYFRDPANATRSGDMLGEEQWKWLEERLRDDVAGQNPATGRERCALTVVGSGVQLIMDEKVSESWGAFPRSRERLFSLLRLYNSERVMFISGDVHLGEIGMDASCDATAVLGYPILEATSSGLTHSTAEILGLATIFETLFPSPRRVGAYVERNFGVLRLTTDPEALLAALQSKDKAQRQQVERYVNVSVSIHSLPQHGKAVLQLTLPLSVFTLRGGAGDSSARPARSTSAVRPTCEKPSKGSIKNGGAAPQPYHSSTPTPAFTYMIRFLQRHVWPQRTLLQVTATVLRIVGLLVVAAMMIFLCLKICVPRWRSKKKAKTV</sequence>
<dbReference type="RefSeq" id="XP_029227113.1">
    <property type="nucleotide sequence ID" value="XM_029372784.1"/>
</dbReference>
<dbReference type="PANTHER" id="PTHR33987">
    <property type="entry name" value="CALCINEURIN-LIKE METALLO-PHOSPHOESTERASE SUPERFAMILY PROTEIN"/>
    <property type="match status" value="1"/>
</dbReference>
<feature type="transmembrane region" description="Helical" evidence="2">
    <location>
        <begin position="528"/>
        <end position="550"/>
    </location>
</feature>
<evidence type="ECO:0000256" key="3">
    <source>
        <dbReference type="SAM" id="SignalP"/>
    </source>
</evidence>
<name>A0A3R7MFP1_9TRYP</name>
<dbReference type="SUPFAM" id="SSF56300">
    <property type="entry name" value="Metallo-dependent phosphatases"/>
    <property type="match status" value="1"/>
</dbReference>
<keyword evidence="2" id="KW-0812">Transmembrane</keyword>
<evidence type="ECO:0000313" key="6">
    <source>
        <dbReference type="Proteomes" id="UP000284403"/>
    </source>
</evidence>
<keyword evidence="5" id="KW-0378">Hydrolase</keyword>
<dbReference type="GO" id="GO:0004035">
    <property type="term" value="F:alkaline phosphatase activity"/>
    <property type="evidence" value="ECO:0007669"/>
    <property type="project" value="UniProtKB-EC"/>
</dbReference>
<feature type="chain" id="PRO_5018714535" evidence="3">
    <location>
        <begin position="28"/>
        <end position="562"/>
    </location>
</feature>
<keyword evidence="2" id="KW-1133">Transmembrane helix</keyword>
<evidence type="ECO:0000313" key="5">
    <source>
        <dbReference type="EMBL" id="RNF14326.1"/>
    </source>
</evidence>
<keyword evidence="6" id="KW-1185">Reference proteome</keyword>
<keyword evidence="2" id="KW-0472">Membrane</keyword>
<dbReference type="InterPro" id="IPR038607">
    <property type="entry name" value="PhoD-like_sf"/>
</dbReference>
<dbReference type="Proteomes" id="UP000284403">
    <property type="component" value="Unassembled WGS sequence"/>
</dbReference>
<dbReference type="GeneID" id="40319505"/>
<evidence type="ECO:0000256" key="2">
    <source>
        <dbReference type="SAM" id="Phobius"/>
    </source>
</evidence>
<keyword evidence="3" id="KW-0732">Signal</keyword>
<dbReference type="Gene3D" id="3.60.21.70">
    <property type="entry name" value="PhoD-like phosphatase"/>
    <property type="match status" value="1"/>
</dbReference>
<feature type="signal peptide" evidence="3">
    <location>
        <begin position="1"/>
        <end position="27"/>
    </location>
</feature>
<protein>
    <submittedName>
        <fullName evidence="5">Alkaline phosphatase</fullName>
        <ecNumber evidence="5">3.1.3.1</ecNumber>
    </submittedName>
</protein>
<dbReference type="OrthoDB" id="10266805at2759"/>
<dbReference type="InterPro" id="IPR018946">
    <property type="entry name" value="PhoD-like_MPP"/>
</dbReference>
<dbReference type="EC" id="3.1.3.1" evidence="5"/>
<dbReference type="Pfam" id="PF09423">
    <property type="entry name" value="PhoD"/>
    <property type="match status" value="1"/>
</dbReference>
<accession>A0A3R7MFP1</accession>
<dbReference type="AlphaFoldDB" id="A0A3R7MFP1"/>
<evidence type="ECO:0000259" key="4">
    <source>
        <dbReference type="Pfam" id="PF09423"/>
    </source>
</evidence>
<dbReference type="PANTHER" id="PTHR33987:SF1">
    <property type="entry name" value="CALCINEURIN-LIKE METALLO-PHOSPHOESTERASE SUPERFAMILY PROTEIN"/>
    <property type="match status" value="1"/>
</dbReference>
<feature type="domain" description="PhoD-like phosphatase metallophosphatase" evidence="4">
    <location>
        <begin position="81"/>
        <end position="338"/>
    </location>
</feature>
<proteinExistence type="predicted"/>
<gene>
    <name evidence="5" type="ORF">Tco025E_05894</name>
</gene>
<comment type="caution">
    <text evidence="5">The sequence shown here is derived from an EMBL/GenBank/DDBJ whole genome shotgun (WGS) entry which is preliminary data.</text>
</comment>
<dbReference type="CDD" id="cd07389">
    <property type="entry name" value="MPP_PhoD"/>
    <property type="match status" value="1"/>
</dbReference>
<dbReference type="InterPro" id="IPR029052">
    <property type="entry name" value="Metallo-depent_PP-like"/>
</dbReference>
<reference evidence="5 6" key="1">
    <citation type="journal article" date="2018" name="BMC Genomics">
        <title>Genomic comparison of Trypanosoma conorhini and Trypanosoma rangeli to Trypanosoma cruzi strains of high and low virulence.</title>
        <authorList>
            <person name="Bradwell K.R."/>
            <person name="Koparde V.N."/>
            <person name="Matveyev A.V."/>
            <person name="Serrano M.G."/>
            <person name="Alves J.M."/>
            <person name="Parikh H."/>
            <person name="Huang B."/>
            <person name="Lee V."/>
            <person name="Espinosa-Alvarez O."/>
            <person name="Ortiz P.A."/>
            <person name="Costa-Martins A.G."/>
            <person name="Teixeira M.M."/>
            <person name="Buck G.A."/>
        </authorList>
    </citation>
    <scope>NUCLEOTIDE SEQUENCE [LARGE SCALE GENOMIC DNA]</scope>
    <source>
        <strain evidence="5 6">025E</strain>
    </source>
</reference>
<evidence type="ECO:0000256" key="1">
    <source>
        <dbReference type="SAM" id="MobiDB-lite"/>
    </source>
</evidence>